<evidence type="ECO:0000313" key="1">
    <source>
        <dbReference type="EMBL" id="MFC4395642.1"/>
    </source>
</evidence>
<gene>
    <name evidence="1" type="ORF">ACFO0G_06020</name>
</gene>
<dbReference type="Gene3D" id="3.30.530.20">
    <property type="match status" value="2"/>
</dbReference>
<comment type="caution">
    <text evidence="1">The sequence shown here is derived from an EMBL/GenBank/DDBJ whole genome shotgun (WGS) entry which is preliminary data.</text>
</comment>
<dbReference type="SUPFAM" id="SSF55961">
    <property type="entry name" value="Bet v1-like"/>
    <property type="match status" value="2"/>
</dbReference>
<dbReference type="InterPro" id="IPR019587">
    <property type="entry name" value="Polyketide_cyclase/dehydratase"/>
</dbReference>
<name>A0ABV8WG69_9MICC</name>
<keyword evidence="2" id="KW-1185">Reference proteome</keyword>
<proteinExistence type="predicted"/>
<protein>
    <submittedName>
        <fullName evidence="1">SRPBCC family protein</fullName>
    </submittedName>
</protein>
<dbReference type="CDD" id="cd07812">
    <property type="entry name" value="SRPBCC"/>
    <property type="match status" value="1"/>
</dbReference>
<sequence>MSRNVIRSTRINAPVDRVFSFLSDPTNWMKAFPGDSDVTHLDVKPDGEGTSARWSAKMWGLPMHITHEYREVVPNKRIVSGTSVGPTLTFTLEPVEDGTELTVEESLDIPAPLVRVPAQALFARWAETDIQGMVANVKGLVEAGMKTAPESEAKFTQNLAWSGSVIIDAPLPQVFDLVRDPRVWLGPDVQISELKTTPEGVGTTFQAAWKVLGIPLKTTHEYTEFAQNERFTSKAALGPVFTVEVAPANGWTRLSMRSDVIPRNMAEAAVDALVMKISERSQTELLASIKATAEAQAR</sequence>
<reference evidence="2" key="1">
    <citation type="journal article" date="2019" name="Int. J. Syst. Evol. Microbiol.">
        <title>The Global Catalogue of Microorganisms (GCM) 10K type strain sequencing project: providing services to taxonomists for standard genome sequencing and annotation.</title>
        <authorList>
            <consortium name="The Broad Institute Genomics Platform"/>
            <consortium name="The Broad Institute Genome Sequencing Center for Infectious Disease"/>
            <person name="Wu L."/>
            <person name="Ma J."/>
        </authorList>
    </citation>
    <scope>NUCLEOTIDE SEQUENCE [LARGE SCALE GENOMIC DNA]</scope>
    <source>
        <strain evidence="2">PJ61</strain>
    </source>
</reference>
<dbReference type="Pfam" id="PF10604">
    <property type="entry name" value="Polyketide_cyc2"/>
    <property type="match status" value="2"/>
</dbReference>
<dbReference type="EMBL" id="JBHSDQ010000002">
    <property type="protein sequence ID" value="MFC4395642.1"/>
    <property type="molecule type" value="Genomic_DNA"/>
</dbReference>
<dbReference type="RefSeq" id="WP_376976796.1">
    <property type="nucleotide sequence ID" value="NZ_JBHSDQ010000002.1"/>
</dbReference>
<organism evidence="1 2">
    <name type="scientific">Arthrobacter sedimenti</name>
    <dbReference type="NCBI Taxonomy" id="2694931"/>
    <lineage>
        <taxon>Bacteria</taxon>
        <taxon>Bacillati</taxon>
        <taxon>Actinomycetota</taxon>
        <taxon>Actinomycetes</taxon>
        <taxon>Micrococcales</taxon>
        <taxon>Micrococcaceae</taxon>
        <taxon>Arthrobacter</taxon>
    </lineage>
</organism>
<accession>A0ABV8WG69</accession>
<evidence type="ECO:0000313" key="2">
    <source>
        <dbReference type="Proteomes" id="UP001595778"/>
    </source>
</evidence>
<dbReference type="InterPro" id="IPR023393">
    <property type="entry name" value="START-like_dom_sf"/>
</dbReference>
<dbReference type="Proteomes" id="UP001595778">
    <property type="component" value="Unassembled WGS sequence"/>
</dbReference>